<reference evidence="5 6" key="1">
    <citation type="submission" date="2016-10" db="EMBL/GenBank/DDBJ databases">
        <authorList>
            <person name="de Groot N.N."/>
        </authorList>
    </citation>
    <scope>NUCLEOTIDE SEQUENCE [LARGE SCALE GENOMIC DNA]</scope>
    <source>
        <strain evidence="5 6">DSM 22789</strain>
    </source>
</reference>
<organism evidence="5 6">
    <name type="scientific">Sphingobacterium wenxiniae</name>
    <dbReference type="NCBI Taxonomy" id="683125"/>
    <lineage>
        <taxon>Bacteria</taxon>
        <taxon>Pseudomonadati</taxon>
        <taxon>Bacteroidota</taxon>
        <taxon>Sphingobacteriia</taxon>
        <taxon>Sphingobacteriales</taxon>
        <taxon>Sphingobacteriaceae</taxon>
        <taxon>Sphingobacterium</taxon>
    </lineage>
</organism>
<dbReference type="CDD" id="cd04496">
    <property type="entry name" value="SSB_OBF"/>
    <property type="match status" value="1"/>
</dbReference>
<evidence type="ECO:0000313" key="5">
    <source>
        <dbReference type="EMBL" id="SFS69252.1"/>
    </source>
</evidence>
<dbReference type="PIRSF" id="PIRSF002070">
    <property type="entry name" value="SSB"/>
    <property type="match status" value="1"/>
</dbReference>
<dbReference type="PANTHER" id="PTHR10302:SF0">
    <property type="entry name" value="SINGLE-STRANDED DNA-BINDING PROTEIN, MITOCHONDRIAL"/>
    <property type="match status" value="1"/>
</dbReference>
<dbReference type="EMBL" id="FOZZ01000004">
    <property type="protein sequence ID" value="SFS69252.1"/>
    <property type="molecule type" value="Genomic_DNA"/>
</dbReference>
<dbReference type="PANTHER" id="PTHR10302">
    <property type="entry name" value="SINGLE-STRANDED DNA-BINDING PROTEIN"/>
    <property type="match status" value="1"/>
</dbReference>
<dbReference type="STRING" id="683125.SAMN05660206_1047"/>
<evidence type="ECO:0000256" key="3">
    <source>
        <dbReference type="PIRNR" id="PIRNR002070"/>
    </source>
</evidence>
<dbReference type="Proteomes" id="UP000198785">
    <property type="component" value="Unassembled WGS sequence"/>
</dbReference>
<dbReference type="Pfam" id="PF00436">
    <property type="entry name" value="SSB"/>
    <property type="match status" value="1"/>
</dbReference>
<dbReference type="PROSITE" id="PS50935">
    <property type="entry name" value="SSB"/>
    <property type="match status" value="1"/>
</dbReference>
<protein>
    <recommendedName>
        <fullName evidence="2 3">Single-stranded DNA-binding protein</fullName>
        <shortName evidence="2">SSB</shortName>
    </recommendedName>
</protein>
<feature type="region of interest" description="Disordered" evidence="4">
    <location>
        <begin position="114"/>
        <end position="147"/>
    </location>
</feature>
<dbReference type="GO" id="GO:0006260">
    <property type="term" value="P:DNA replication"/>
    <property type="evidence" value="ECO:0007669"/>
    <property type="project" value="InterPro"/>
</dbReference>
<dbReference type="InterPro" id="IPR000424">
    <property type="entry name" value="Primosome_PriB/ssb"/>
</dbReference>
<keyword evidence="1 2" id="KW-0238">DNA-binding</keyword>
<proteinExistence type="inferred from homology"/>
<dbReference type="InterPro" id="IPR011344">
    <property type="entry name" value="ssDNA-bd"/>
</dbReference>
<dbReference type="OrthoDB" id="9809878at2"/>
<evidence type="ECO:0000256" key="2">
    <source>
        <dbReference type="HAMAP-Rule" id="MF_00984"/>
    </source>
</evidence>
<name>A0A1I6RX38_9SPHI</name>
<feature type="compositionally biased region" description="Acidic residues" evidence="4">
    <location>
        <begin position="123"/>
        <end position="147"/>
    </location>
</feature>
<gene>
    <name evidence="5" type="ORF">SAMN05660206_1047</name>
</gene>
<evidence type="ECO:0000256" key="4">
    <source>
        <dbReference type="SAM" id="MobiDB-lite"/>
    </source>
</evidence>
<dbReference type="HAMAP" id="MF_00984">
    <property type="entry name" value="SSB"/>
    <property type="match status" value="1"/>
</dbReference>
<dbReference type="GO" id="GO:0009295">
    <property type="term" value="C:nucleoid"/>
    <property type="evidence" value="ECO:0007669"/>
    <property type="project" value="TreeGrafter"/>
</dbReference>
<comment type="subunit">
    <text evidence="2">Homotetramer.</text>
</comment>
<dbReference type="Gene3D" id="2.40.50.140">
    <property type="entry name" value="Nucleic acid-binding proteins"/>
    <property type="match status" value="1"/>
</dbReference>
<dbReference type="GO" id="GO:0003697">
    <property type="term" value="F:single-stranded DNA binding"/>
    <property type="evidence" value="ECO:0007669"/>
    <property type="project" value="UniProtKB-UniRule"/>
</dbReference>
<accession>A0A1I6RX38</accession>
<evidence type="ECO:0000256" key="1">
    <source>
        <dbReference type="ARBA" id="ARBA00023125"/>
    </source>
</evidence>
<evidence type="ECO:0000313" key="6">
    <source>
        <dbReference type="Proteomes" id="UP000198785"/>
    </source>
</evidence>
<dbReference type="NCBIfam" id="TIGR00621">
    <property type="entry name" value="ssb"/>
    <property type="match status" value="1"/>
</dbReference>
<sequence length="147" mass="16792">MASVNKVILVGHLGKDPEVRYLEGNITVASFPLATSEHYSKDGARMQHTEWHNIVMWRNLGEMAAKYLQKGRLVYIEGKLRTRNYEDKEGTRRFVTEVVGESFKVLGRPSDFGQVQKPAVAEETQEEEKEQEVDFTENDNDSDGLPF</sequence>
<comment type="caution">
    <text evidence="2">Lacks conserved residue(s) required for the propagation of feature annotation.</text>
</comment>
<dbReference type="SUPFAM" id="SSF50249">
    <property type="entry name" value="Nucleic acid-binding proteins"/>
    <property type="match status" value="1"/>
</dbReference>
<dbReference type="InterPro" id="IPR012340">
    <property type="entry name" value="NA-bd_OB-fold"/>
</dbReference>
<keyword evidence="6" id="KW-1185">Reference proteome</keyword>
<dbReference type="RefSeq" id="WP_093364625.1">
    <property type="nucleotide sequence ID" value="NZ_FOZZ01000004.1"/>
</dbReference>
<dbReference type="AlphaFoldDB" id="A0A1I6RX38"/>